<feature type="transmembrane region" description="Helical" evidence="2">
    <location>
        <begin position="1835"/>
        <end position="1865"/>
    </location>
</feature>
<feature type="compositionally biased region" description="Low complexity" evidence="1">
    <location>
        <begin position="1998"/>
        <end position="2010"/>
    </location>
</feature>
<dbReference type="InterPro" id="IPR008979">
    <property type="entry name" value="Galactose-bd-like_sf"/>
</dbReference>
<feature type="transmembrane region" description="Helical" evidence="2">
    <location>
        <begin position="1871"/>
        <end position="1894"/>
    </location>
</feature>
<feature type="region of interest" description="Disordered" evidence="1">
    <location>
        <begin position="2129"/>
        <end position="2148"/>
    </location>
</feature>
<evidence type="ECO:0000313" key="4">
    <source>
        <dbReference type="EMBL" id="GIM01001.1"/>
    </source>
</evidence>
<feature type="region of interest" description="Disordered" evidence="1">
    <location>
        <begin position="2222"/>
        <end position="2245"/>
    </location>
</feature>
<dbReference type="PANTHER" id="PTHR45713">
    <property type="entry name" value="FTP DOMAIN-CONTAINING PROTEIN"/>
    <property type="match status" value="1"/>
</dbReference>
<feature type="transmembrane region" description="Helical" evidence="2">
    <location>
        <begin position="1777"/>
        <end position="1796"/>
    </location>
</feature>
<dbReference type="Gene3D" id="2.60.120.260">
    <property type="entry name" value="Galactose-binding domain-like"/>
    <property type="match status" value="5"/>
</dbReference>
<name>A0A8J4G6K9_9CHLO</name>
<keyword evidence="2" id="KW-0472">Membrane</keyword>
<feature type="transmembrane region" description="Helical" evidence="2">
    <location>
        <begin position="2697"/>
        <end position="2719"/>
    </location>
</feature>
<feature type="compositionally biased region" description="Low complexity" evidence="1">
    <location>
        <begin position="270"/>
        <end position="279"/>
    </location>
</feature>
<comment type="caution">
    <text evidence="4">The sequence shown here is derived from an EMBL/GenBank/DDBJ whole genome shotgun (WGS) entry which is preliminary data.</text>
</comment>
<organism evidence="4 5">
    <name type="scientific">Volvox reticuliferus</name>
    <dbReference type="NCBI Taxonomy" id="1737510"/>
    <lineage>
        <taxon>Eukaryota</taxon>
        <taxon>Viridiplantae</taxon>
        <taxon>Chlorophyta</taxon>
        <taxon>core chlorophytes</taxon>
        <taxon>Chlorophyceae</taxon>
        <taxon>CS clade</taxon>
        <taxon>Chlamydomonadales</taxon>
        <taxon>Volvocaceae</taxon>
        <taxon>Volvox</taxon>
    </lineage>
</organism>
<feature type="chain" id="PRO_5035274200" evidence="3">
    <location>
        <begin position="23"/>
        <end position="2755"/>
    </location>
</feature>
<reference evidence="4" key="1">
    <citation type="journal article" date="2021" name="Proc. Natl. Acad. Sci. U.S.A.">
        <title>Three genomes in the algal genus Volvox reveal the fate of a haploid sex-determining region after a transition to homothallism.</title>
        <authorList>
            <person name="Yamamoto K."/>
            <person name="Hamaji T."/>
            <person name="Kawai-Toyooka H."/>
            <person name="Matsuzaki R."/>
            <person name="Takahashi F."/>
            <person name="Nishimura Y."/>
            <person name="Kawachi M."/>
            <person name="Noguchi H."/>
            <person name="Minakuchi Y."/>
            <person name="Umen J.G."/>
            <person name="Toyoda A."/>
            <person name="Nozaki H."/>
        </authorList>
    </citation>
    <scope>NUCLEOTIDE SEQUENCE</scope>
    <source>
        <strain evidence="4">NIES-3785</strain>
    </source>
</reference>
<feature type="region of interest" description="Disordered" evidence="1">
    <location>
        <begin position="270"/>
        <end position="291"/>
    </location>
</feature>
<feature type="transmembrane region" description="Helical" evidence="2">
    <location>
        <begin position="2596"/>
        <end position="2615"/>
    </location>
</feature>
<feature type="compositionally biased region" description="Pro residues" evidence="1">
    <location>
        <begin position="1596"/>
        <end position="1617"/>
    </location>
</feature>
<keyword evidence="2" id="KW-0812">Transmembrane</keyword>
<evidence type="ECO:0000313" key="5">
    <source>
        <dbReference type="Proteomes" id="UP000722791"/>
    </source>
</evidence>
<feature type="region of interest" description="Disordered" evidence="1">
    <location>
        <begin position="1596"/>
        <end position="1641"/>
    </location>
</feature>
<feature type="region of interest" description="Disordered" evidence="1">
    <location>
        <begin position="2266"/>
        <end position="2352"/>
    </location>
</feature>
<dbReference type="Proteomes" id="UP000722791">
    <property type="component" value="Unassembled WGS sequence"/>
</dbReference>
<feature type="signal peptide" evidence="3">
    <location>
        <begin position="1"/>
        <end position="22"/>
    </location>
</feature>
<feature type="compositionally biased region" description="Basic and acidic residues" evidence="1">
    <location>
        <begin position="2033"/>
        <end position="2042"/>
    </location>
</feature>
<evidence type="ECO:0000256" key="3">
    <source>
        <dbReference type="SAM" id="SignalP"/>
    </source>
</evidence>
<feature type="transmembrane region" description="Helical" evidence="2">
    <location>
        <begin position="2662"/>
        <end position="2682"/>
    </location>
</feature>
<feature type="compositionally biased region" description="Low complexity" evidence="1">
    <location>
        <begin position="2404"/>
        <end position="2429"/>
    </location>
</feature>
<feature type="region of interest" description="Disordered" evidence="1">
    <location>
        <begin position="1996"/>
        <end position="2043"/>
    </location>
</feature>
<keyword evidence="2" id="KW-1133">Transmembrane helix</keyword>
<accession>A0A8J4G6K9</accession>
<feature type="compositionally biased region" description="Low complexity" evidence="1">
    <location>
        <begin position="2129"/>
        <end position="2138"/>
    </location>
</feature>
<proteinExistence type="predicted"/>
<feature type="region of interest" description="Disordered" evidence="1">
    <location>
        <begin position="2404"/>
        <end position="2461"/>
    </location>
</feature>
<evidence type="ECO:0000256" key="2">
    <source>
        <dbReference type="SAM" id="Phobius"/>
    </source>
</evidence>
<protein>
    <submittedName>
        <fullName evidence="4">Uncharacterized protein</fullName>
    </submittedName>
</protein>
<dbReference type="InterPro" id="IPR051941">
    <property type="entry name" value="BG_Antigen-Binding_Lectin"/>
</dbReference>
<sequence>MMLLKAFRTIALALVLVFGVRSEKLYTTAALGRRALQVWTSSFSPRILVANDPGLYSLSGLSQALESLLLQVDYVTDITAAGGSITRSNYDVVIFPKILSTTDFSNLYRILVTFLYDGGAVVLGPTPFDINITATFTQNMASQMSLYGDAGSAVAIDCGYAPVPIYMASNRSVNWNLSTTPTPGTWPDVLGAGAVSYNPSSYSANCGPLKDPVGGVVMYRDISGMGTSTVYSLPRGQAHFYYVGLDFDNDPRDGSWGQLLTSIAEQAASNPPSVNAASSPPLPSPPSSSAAAAPEEYGLYNTSLYNSTGAIFWPVGRGRVSYTASGLTASSALTSPPSPAAPRVSYLCHDLLVNGSAAAAANGSSKRAWVVIDLGTRRRVAAVRIQALEAGDDARLTIQGVAIGLEVRVGPTSADATIDPAYVNDPLCPSLEPVIVVGASVVSGSAAVDVSCGANNSLVGRYVSVQLRSAIPGATWARLCGVEVVGSLPASYALVSRNKPVCVDGYNTNSVNGGKSVNNFPVDIHPSLAVDGLYNDNRNTGLMCALSVLRQDPFFTLDLGASMAIERVEVTKSWRAEYVKQLANFSIVVGLVSCSGADNPLNDLVAAQAVVCASGLNLPPGSTGVYNCSGISGRYVTIATQGYYGYLRLCELDVYAAVPSSDVYRISVHKPVTASANYLDSLLPGQAAASNKSVTGLLVDGVTPTRLRSAALGGEPSAPLGPACVVAASQGSPWLQINLGGSFLVKHVQIHFSGHFDDLNNSYTTTTATSPTTTATSLTGYKYALDVRLGNSAMYPYGITDPACVSATGIFTGLETSKDLYGSGENVRRYVCGYYGSNVTVAAIRTTADGNATLALPPLCEIEVLVASDGGGAVGYLASLGRYAAASDGSGGWAAVNATRALQNPNYLTVVPEDDRCVVATATPGSYAAWLVDLGSPLEVSMVELLSTDIATTVNVTLLNDTAAISVSAGISTAPLEPGSGTPLTDGKAQYLLPGHITRLWPAAIAAANIRTSNTTANSSGITAAASSSIGRFLMITNTVPDEQLRLCQVWAYGTVDGGVGSGGPRSGVQMRKVVGRVAVEVGSLPLDLSSGSTSRTAFTSAARSLQDAEGSGVTLGSDMHSARGVGSGDILGGSLSWRRQRILQQTPSNSSMAAASLILDLGLPRAVEIAVLVMASYLSDSGSLLELTNVVVSVSNSSTGSPGSYCAYDVTLALSQSRHVYGCGGAYGHYVVASRTVSYGLPNGTSLEAYLTDPGTQVVVSSLRSTSQSGAVSSGPGGSANAVNGYYSQAALKAAAAAATDGGAGLYFGSASAVVADPWWAVDLGAAMPLVWVEVTAHPEPTDGLGLLNFDITMSNFTVVTGTEGVAVLSGLSVPAGGTARFPLAGAAARQLILRQAGVVRSLQLAQVVVIADAAVVAASANGLISSKPLSYPLVYDMARTTGTYTDAAASSGNVTRTGELAPLAVDGYDGTAAGSCARMNSGTTGQVPWLLVDLVSSARVDRVDLLKAADPALASELDGVDVLLGNSTIAEDNPVVLSSLNLPQPGAWATFLLNSPATGRYLVVRRPVMGAAMTVCELQAYGASAFEMRLVPAPSPPPSPMPPPLPSPSPSPRTPPSALLSALPPPATSPSPANKGRGSAVLAGKVSTNPIAVTAVTASIVAVSIGTTVSAAMVASAAATATAAAAVGSAGGVIATSGASSAAVASAAGTGGALAFVGHMQFFALTANAAANGSGAYKDTNSQLSWLNLQFNTLWSVDLPDVEQQAYSQALNVAIAFWGVLLLHLTLVLLLAAIRKRVQRRREEAAATAMVVTERTGTDAVGMPAPPPSLPSLLVFPFLEIFIILFFMTSLAAAAGTLLAYGITEHRVGSAAVGVALLVLLVIFGVSVLWLLRRLYGAADRLGLSYIGAPRPPPPAGRENRLARLLRHSERGFWARPEGFALRLMEPHRTDNYLREGFSLRQALRATSPELLLHAHQEGPGELVSQQPQLHLSEGAADPAPAGAQAPPCIQNVSRDNCNGQGHTSRVQPQEGKERLRSDGPGRLGVAMAPAEVAGSQPPPGVRTTQSLMRGKAWGSFTSKIPAVGGGIGSAGGDGCTASATATDTNYSPNPAARPAAKGTPVAESVLGSSVSRGVTGRSGGGSVDGSSARRLLHADAGATEICRTDALIVFEEMSDAEGCRDADSNTKTSSGNFGSGGHCDLDNHVSAYFLPLRPTQLSSLKLLPPPPPPPLPPPPPPRPVLLPPLDLHSRDSSIVTIPLHHEFVPGSKRGPASIRSGSGSARPSLHGGVRASGSGSGARPEDHLAWMPSGNGTASGQVTPPPLLSEDSRESKWRPAFSMDDDSKGDDAGCLDAGIDRDVPGAIIIAKPKATATSKDEALVRPRSAAALALATPATSMSPTGVAVAPSPQPPSAVAAAAGSVTGVGPQAEGTDGGRCPRGSSANGCLPLPPPPPPSAAATQLRQSTAESETATVAASVPGAAPAESEIGQEMKPAMEASLSRRFARELSYLAPVCCSCGITVMCYRRGYEFNSATAAELDKAADAAYGRRDTSPPTPPATECSNTAPSVLQQLELYERYGQLFEEMKGRRFNSVTFQAAIVCNAVIPAVLLGAQAGAKMEPYSAAARGAIIALLVCKALFAFYMTLALPYSNVVTMGAELFCAWLEAAVCACLVSLQWIHRSEVSLSDAMLGCEITVFALQIVRVALTTVLPAILAIREEGCNLCWGWGCSGPPAAAATPQQPPAPQKGSVTR</sequence>
<feature type="compositionally biased region" description="Pro residues" evidence="1">
    <location>
        <begin position="2226"/>
        <end position="2245"/>
    </location>
</feature>
<keyword evidence="3" id="KW-0732">Signal</keyword>
<feature type="compositionally biased region" description="Polar residues" evidence="1">
    <location>
        <begin position="2013"/>
        <end position="2030"/>
    </location>
</feature>
<dbReference type="SUPFAM" id="SSF49785">
    <property type="entry name" value="Galactose-binding domain-like"/>
    <property type="match status" value="4"/>
</dbReference>
<dbReference type="EMBL" id="BNCQ01000008">
    <property type="protein sequence ID" value="GIM01001.1"/>
    <property type="molecule type" value="Genomic_DNA"/>
</dbReference>
<gene>
    <name evidence="4" type="ORF">Vretimale_5824</name>
</gene>
<dbReference type="PANTHER" id="PTHR45713:SF6">
    <property type="entry name" value="F5_8 TYPE C DOMAIN-CONTAINING PROTEIN"/>
    <property type="match status" value="1"/>
</dbReference>
<feature type="transmembrane region" description="Helical" evidence="2">
    <location>
        <begin position="2627"/>
        <end position="2650"/>
    </location>
</feature>
<evidence type="ECO:0000256" key="1">
    <source>
        <dbReference type="SAM" id="MobiDB-lite"/>
    </source>
</evidence>